<proteinExistence type="predicted"/>
<sequence>MSSPTTSNAGAHDRRRHSRLLQWRLRHGGVNQEEGREGEGASGAAGALRRRTVQDSCGARCKEGLCRQSIGFKPRMQGRRPLHAERSTSRHEMTCNQELNLDAMLEKRFLRLKAILLEFPKADSQTQILDSEARAGVEATKGKRTNSRVSWADQKGGSLTSWCPLAGKSSDATAGSCNPSSKEKSPMGTLNTQWKKKASYKEVLLRYAPQPEPSKLPHHSPHFRLPNLVGRCFRCLAKDHKIKDCRDPLLCKLCFRFGHPARFCHYRSADGRGKLQRALHFRPPSMKVFIPLTEGFHSRQELCRNAVLANVIGPANLGHCHQETIANDFANKFGGLFNDFLVARHCEREFVIFLPQWVRPEDLLRREAVRLRHCQLRCYEWNPYTNASRSQLTFKAWVELVKLPFECWSEARVAAIVNGFGRYL</sequence>
<evidence type="ECO:0000313" key="2">
    <source>
        <dbReference type="EMBL" id="CAD1822737.1"/>
    </source>
</evidence>
<organism evidence="2">
    <name type="scientific">Ananas comosus var. bracteatus</name>
    <name type="common">red pineapple</name>
    <dbReference type="NCBI Taxonomy" id="296719"/>
    <lineage>
        <taxon>Eukaryota</taxon>
        <taxon>Viridiplantae</taxon>
        <taxon>Streptophyta</taxon>
        <taxon>Embryophyta</taxon>
        <taxon>Tracheophyta</taxon>
        <taxon>Spermatophyta</taxon>
        <taxon>Magnoliopsida</taxon>
        <taxon>Liliopsida</taxon>
        <taxon>Poales</taxon>
        <taxon>Bromeliaceae</taxon>
        <taxon>Bromelioideae</taxon>
        <taxon>Ananas</taxon>
    </lineage>
</organism>
<accession>A0A6V7NVZ7</accession>
<dbReference type="EMBL" id="LR862142">
    <property type="protein sequence ID" value="CAD1822737.1"/>
    <property type="molecule type" value="Genomic_DNA"/>
</dbReference>
<reference evidence="2" key="1">
    <citation type="submission" date="2020-07" db="EMBL/GenBank/DDBJ databases">
        <authorList>
            <person name="Lin J."/>
        </authorList>
    </citation>
    <scope>NUCLEOTIDE SEQUENCE</scope>
</reference>
<dbReference type="AlphaFoldDB" id="A0A6V7NVZ7"/>
<protein>
    <submittedName>
        <fullName evidence="2">Uncharacterized protein</fullName>
    </submittedName>
</protein>
<gene>
    <name evidence="2" type="ORF">CB5_LOCUS5948</name>
</gene>
<evidence type="ECO:0000256" key="1">
    <source>
        <dbReference type="SAM" id="MobiDB-lite"/>
    </source>
</evidence>
<feature type="region of interest" description="Disordered" evidence="1">
    <location>
        <begin position="27"/>
        <end position="49"/>
    </location>
</feature>
<name>A0A6V7NVZ7_ANACO</name>